<evidence type="ECO:0000313" key="1">
    <source>
        <dbReference type="EMBL" id="CRG52605.1"/>
    </source>
</evidence>
<dbReference type="EMBL" id="CVMG01000059">
    <property type="protein sequence ID" value="CRG52605.1"/>
    <property type="molecule type" value="Genomic_DNA"/>
</dbReference>
<evidence type="ECO:0000313" key="2">
    <source>
        <dbReference type="Proteomes" id="UP000047420"/>
    </source>
</evidence>
<organism evidence="1 2">
    <name type="scientific">Yersinia wautersii</name>
    <dbReference type="NCBI Taxonomy" id="1341643"/>
    <lineage>
        <taxon>Bacteria</taxon>
        <taxon>Pseudomonadati</taxon>
        <taxon>Pseudomonadota</taxon>
        <taxon>Gammaproteobacteria</taxon>
        <taxon>Enterobacterales</taxon>
        <taxon>Yersiniaceae</taxon>
        <taxon>Yersinia</taxon>
    </lineage>
</organism>
<dbReference type="SUPFAM" id="SSF56399">
    <property type="entry name" value="ADP-ribosylation"/>
    <property type="match status" value="1"/>
</dbReference>
<comment type="caution">
    <text evidence="1">The sequence shown here is derived from an EMBL/GenBank/DDBJ whole genome shotgun (WGS) entry which is preliminary data.</text>
</comment>
<reference evidence="1 2" key="1">
    <citation type="submission" date="2015-03" db="EMBL/GenBank/DDBJ databases">
        <authorList>
            <consortium name="Pathogen Informatics"/>
            <person name="Murphy D."/>
        </authorList>
    </citation>
    <scope>NUCLEOTIDE SEQUENCE [LARGE SCALE GENOMIC DNA]</scope>
    <source>
        <strain evidence="1 2">WP-931201</strain>
    </source>
</reference>
<sequence>MATENRKLYAYLNIDDSMVAWEVAIGRIQSICDKQEFGVSVWFYNLVKRFVEKNNNVKIANEFKLELTRAKMYPEKVSRLQGVYFFESREMAEIAVERWGIPGRKKYITEVYFSGNNYTEVDSEWITTYLDSDPLLNPSWMECYWKGETLGVKPLTEILASGIGIIHDQAIRCEAYWRIIDKWPTTSFLLNGWVILPFLTEVISRIRTFAEYVASA</sequence>
<dbReference type="Proteomes" id="UP000047420">
    <property type="component" value="Unassembled WGS sequence"/>
</dbReference>
<accession>A0ABP1ZIA7</accession>
<name>A0ABP1ZIA7_9GAMM</name>
<gene>
    <name evidence="1" type="ORF">ERS008478_04287</name>
</gene>
<keyword evidence="2" id="KW-1185">Reference proteome</keyword>
<protein>
    <submittedName>
        <fullName evidence="1">Uncharacterized protein</fullName>
    </submittedName>
</protein>
<proteinExistence type="predicted"/>
<dbReference type="RefSeq" id="WP_042818174.1">
    <property type="nucleotide sequence ID" value="NZ_CBLG010000035.1"/>
</dbReference>